<gene>
    <name evidence="1" type="ORF">CYNAS_LOCUS12012</name>
</gene>
<organism evidence="1 2">
    <name type="scientific">Cylicocyclus nassatus</name>
    <name type="common">Nematode worm</name>
    <dbReference type="NCBI Taxonomy" id="53992"/>
    <lineage>
        <taxon>Eukaryota</taxon>
        <taxon>Metazoa</taxon>
        <taxon>Ecdysozoa</taxon>
        <taxon>Nematoda</taxon>
        <taxon>Chromadorea</taxon>
        <taxon>Rhabditida</taxon>
        <taxon>Rhabditina</taxon>
        <taxon>Rhabditomorpha</taxon>
        <taxon>Strongyloidea</taxon>
        <taxon>Strongylidae</taxon>
        <taxon>Cylicocyclus</taxon>
    </lineage>
</organism>
<proteinExistence type="predicted"/>
<dbReference type="Proteomes" id="UP001176961">
    <property type="component" value="Unassembled WGS sequence"/>
</dbReference>
<name>A0AA36GXQ9_CYLNA</name>
<reference evidence="1" key="1">
    <citation type="submission" date="2023-07" db="EMBL/GenBank/DDBJ databases">
        <authorList>
            <consortium name="CYATHOMIX"/>
        </authorList>
    </citation>
    <scope>NUCLEOTIDE SEQUENCE</scope>
    <source>
        <strain evidence="1">N/A</strain>
    </source>
</reference>
<accession>A0AA36GXQ9</accession>
<protein>
    <submittedName>
        <fullName evidence="1">Uncharacterized protein</fullName>
    </submittedName>
</protein>
<dbReference type="EMBL" id="CATQJL010000223">
    <property type="protein sequence ID" value="CAJ0600029.1"/>
    <property type="molecule type" value="Genomic_DNA"/>
</dbReference>
<sequence length="75" mass="8567">MKMCLWPLSMTSFTPACKTTLLYACLDRHPLTSLRLLTGTVVPLGESLKTPLCVNAWTRFSKLYLMFQNLIMKLN</sequence>
<evidence type="ECO:0000313" key="1">
    <source>
        <dbReference type="EMBL" id="CAJ0600029.1"/>
    </source>
</evidence>
<evidence type="ECO:0000313" key="2">
    <source>
        <dbReference type="Proteomes" id="UP001176961"/>
    </source>
</evidence>
<keyword evidence="2" id="KW-1185">Reference proteome</keyword>
<dbReference type="AlphaFoldDB" id="A0AA36GXQ9"/>
<comment type="caution">
    <text evidence="1">The sequence shown here is derived from an EMBL/GenBank/DDBJ whole genome shotgun (WGS) entry which is preliminary data.</text>
</comment>